<feature type="chain" id="PRO_5046518254" evidence="1">
    <location>
        <begin position="22"/>
        <end position="198"/>
    </location>
</feature>
<evidence type="ECO:0000313" key="3">
    <source>
        <dbReference type="Proteomes" id="UP001596405"/>
    </source>
</evidence>
<accession>A0ABW2DPX2</accession>
<evidence type="ECO:0000256" key="1">
    <source>
        <dbReference type="SAM" id="SignalP"/>
    </source>
</evidence>
<sequence>MRKLCYLVALFMATAFFPAIGQDTTAIVTTLKQDSSILVAPTGDFPTLARRYTPNPFLVHTKTDLLPPLTDSIPVVLIPEPEGKKFKNVLGEALLAESMILLVSTPAFAKNGAYWSAASYHVMSLGAFNGGKTSENNLTRLVTFGLLNAFAAHHYFVKPTSGAPVFWRNVVGLNAVAFTSLLVDKTISHKKKRSLSKT</sequence>
<dbReference type="EMBL" id="JBHSYQ010000006">
    <property type="protein sequence ID" value="MFC6998729.1"/>
    <property type="molecule type" value="Genomic_DNA"/>
</dbReference>
<name>A0ABW2DPX2_9BACT</name>
<dbReference type="Proteomes" id="UP001596405">
    <property type="component" value="Unassembled WGS sequence"/>
</dbReference>
<reference evidence="3" key="1">
    <citation type="journal article" date="2019" name="Int. J. Syst. Evol. Microbiol.">
        <title>The Global Catalogue of Microorganisms (GCM) 10K type strain sequencing project: providing services to taxonomists for standard genome sequencing and annotation.</title>
        <authorList>
            <consortium name="The Broad Institute Genomics Platform"/>
            <consortium name="The Broad Institute Genome Sequencing Center for Infectious Disease"/>
            <person name="Wu L."/>
            <person name="Ma J."/>
        </authorList>
    </citation>
    <scope>NUCLEOTIDE SEQUENCE [LARGE SCALE GENOMIC DNA]</scope>
    <source>
        <strain evidence="3">CGMCC 4.7393</strain>
    </source>
</reference>
<organism evidence="2 3">
    <name type="scientific">Rufibacter roseus</name>
    <dbReference type="NCBI Taxonomy" id="1567108"/>
    <lineage>
        <taxon>Bacteria</taxon>
        <taxon>Pseudomonadati</taxon>
        <taxon>Bacteroidota</taxon>
        <taxon>Cytophagia</taxon>
        <taxon>Cytophagales</taxon>
        <taxon>Hymenobacteraceae</taxon>
        <taxon>Rufibacter</taxon>
    </lineage>
</organism>
<gene>
    <name evidence="2" type="ORF">ACFQHR_13925</name>
</gene>
<proteinExistence type="predicted"/>
<feature type="signal peptide" evidence="1">
    <location>
        <begin position="1"/>
        <end position="21"/>
    </location>
</feature>
<evidence type="ECO:0000313" key="2">
    <source>
        <dbReference type="EMBL" id="MFC6998729.1"/>
    </source>
</evidence>
<keyword evidence="1" id="KW-0732">Signal</keyword>
<comment type="caution">
    <text evidence="2">The sequence shown here is derived from an EMBL/GenBank/DDBJ whole genome shotgun (WGS) entry which is preliminary data.</text>
</comment>
<dbReference type="RefSeq" id="WP_153042255.1">
    <property type="nucleotide sequence ID" value="NZ_JBHSYQ010000006.1"/>
</dbReference>
<protein>
    <submittedName>
        <fullName evidence="2">Uncharacterized protein</fullName>
    </submittedName>
</protein>
<keyword evidence="3" id="KW-1185">Reference proteome</keyword>